<sequence>MKKKMVKLEYVLLLIFGAIMAIILLAGSITIGKLVFSRHHLPTPSNYTVELHKVLMFFDAQRWGYYYVGDAIKFNFPTSFAMTTFSWSVIEYSAKYEADGKLAQVKDIIKWGTDYFLKTFDFTPHSIDRIVQQVGDGYTSGGPSPNDRYCWTRPRTSILIVLLPSGSN</sequence>
<keyword evidence="4" id="KW-0378">Hydrolase</keyword>
<gene>
    <name evidence="11" type="ORF">FPE_LOCUS17028</name>
</gene>
<evidence type="ECO:0000256" key="4">
    <source>
        <dbReference type="ARBA" id="ARBA00022801"/>
    </source>
</evidence>
<evidence type="ECO:0000256" key="9">
    <source>
        <dbReference type="SAM" id="Phobius"/>
    </source>
</evidence>
<dbReference type="InterPro" id="IPR001701">
    <property type="entry name" value="Glyco_hydro_9"/>
</dbReference>
<keyword evidence="12" id="KW-1185">Reference proteome</keyword>
<dbReference type="EMBL" id="OU503045">
    <property type="protein sequence ID" value="CAI9769262.1"/>
    <property type="molecule type" value="Genomic_DNA"/>
</dbReference>
<organism evidence="11 12">
    <name type="scientific">Fraxinus pennsylvanica</name>
    <dbReference type="NCBI Taxonomy" id="56036"/>
    <lineage>
        <taxon>Eukaryota</taxon>
        <taxon>Viridiplantae</taxon>
        <taxon>Streptophyta</taxon>
        <taxon>Embryophyta</taxon>
        <taxon>Tracheophyta</taxon>
        <taxon>Spermatophyta</taxon>
        <taxon>Magnoliopsida</taxon>
        <taxon>eudicotyledons</taxon>
        <taxon>Gunneridae</taxon>
        <taxon>Pentapetalae</taxon>
        <taxon>asterids</taxon>
        <taxon>lamiids</taxon>
        <taxon>Lamiales</taxon>
        <taxon>Oleaceae</taxon>
        <taxon>Oleeae</taxon>
        <taxon>Fraxinus</taxon>
    </lineage>
</organism>
<dbReference type="InterPro" id="IPR012341">
    <property type="entry name" value="6hp_glycosidase-like_sf"/>
</dbReference>
<dbReference type="SUPFAM" id="SSF48208">
    <property type="entry name" value="Six-hairpin glycosidases"/>
    <property type="match status" value="1"/>
</dbReference>
<accession>A0AAD1ZGA2</accession>
<comment type="catalytic activity">
    <reaction evidence="1">
        <text>Endohydrolysis of (1-&gt;4)-beta-D-glucosidic linkages in cellulose, lichenin and cereal beta-D-glucans.</text>
        <dbReference type="EC" id="3.2.1.4"/>
    </reaction>
</comment>
<keyword evidence="8" id="KW-0624">Polysaccharide degradation</keyword>
<dbReference type="Gene3D" id="1.50.10.10">
    <property type="match status" value="1"/>
</dbReference>
<name>A0AAD1ZGA2_9LAMI</name>
<evidence type="ECO:0000256" key="2">
    <source>
        <dbReference type="ARBA" id="ARBA00007072"/>
    </source>
</evidence>
<feature type="transmembrane region" description="Helical" evidence="9">
    <location>
        <begin position="12"/>
        <end position="36"/>
    </location>
</feature>
<dbReference type="AlphaFoldDB" id="A0AAD1ZGA2"/>
<dbReference type="GO" id="GO:0030245">
    <property type="term" value="P:cellulose catabolic process"/>
    <property type="evidence" value="ECO:0007669"/>
    <property type="project" value="UniProtKB-KW"/>
</dbReference>
<evidence type="ECO:0000256" key="8">
    <source>
        <dbReference type="ARBA" id="ARBA00023326"/>
    </source>
</evidence>
<dbReference type="InterPro" id="IPR008928">
    <property type="entry name" value="6-hairpin_glycosidase_sf"/>
</dbReference>
<keyword evidence="9" id="KW-0472">Membrane</keyword>
<evidence type="ECO:0000313" key="11">
    <source>
        <dbReference type="EMBL" id="CAI9769262.1"/>
    </source>
</evidence>
<comment type="similarity">
    <text evidence="2">Belongs to the glycosyl hydrolase 9 (cellulase E) family.</text>
</comment>
<dbReference type="Proteomes" id="UP000834106">
    <property type="component" value="Chromosome 10"/>
</dbReference>
<evidence type="ECO:0000256" key="3">
    <source>
        <dbReference type="ARBA" id="ARBA00012601"/>
    </source>
</evidence>
<evidence type="ECO:0000256" key="1">
    <source>
        <dbReference type="ARBA" id="ARBA00000966"/>
    </source>
</evidence>
<proteinExistence type="inferred from homology"/>
<dbReference type="EC" id="3.2.1.4" evidence="3"/>
<reference evidence="11" key="1">
    <citation type="submission" date="2023-05" db="EMBL/GenBank/DDBJ databases">
        <authorList>
            <person name="Huff M."/>
        </authorList>
    </citation>
    <scope>NUCLEOTIDE SEQUENCE</scope>
</reference>
<keyword evidence="9" id="KW-1133">Transmembrane helix</keyword>
<evidence type="ECO:0000256" key="6">
    <source>
        <dbReference type="ARBA" id="ARBA00023277"/>
    </source>
</evidence>
<dbReference type="PANTHER" id="PTHR22298">
    <property type="entry name" value="ENDO-1,4-BETA-GLUCANASE"/>
    <property type="match status" value="1"/>
</dbReference>
<evidence type="ECO:0000313" key="12">
    <source>
        <dbReference type="Proteomes" id="UP000834106"/>
    </source>
</evidence>
<keyword evidence="5" id="KW-0136">Cellulose degradation</keyword>
<protein>
    <recommendedName>
        <fullName evidence="3">cellulase</fullName>
        <ecNumber evidence="3">3.2.1.4</ecNumber>
    </recommendedName>
</protein>
<dbReference type="GO" id="GO:0008810">
    <property type="term" value="F:cellulase activity"/>
    <property type="evidence" value="ECO:0007669"/>
    <property type="project" value="UniProtKB-EC"/>
</dbReference>
<evidence type="ECO:0000256" key="7">
    <source>
        <dbReference type="ARBA" id="ARBA00023295"/>
    </source>
</evidence>
<evidence type="ECO:0000259" key="10">
    <source>
        <dbReference type="Pfam" id="PF00759"/>
    </source>
</evidence>
<keyword evidence="9" id="KW-0812">Transmembrane</keyword>
<keyword evidence="6" id="KW-0119">Carbohydrate metabolism</keyword>
<feature type="domain" description="Glycoside hydrolase family 9" evidence="10">
    <location>
        <begin position="64"/>
        <end position="155"/>
    </location>
</feature>
<evidence type="ECO:0000256" key="5">
    <source>
        <dbReference type="ARBA" id="ARBA00023001"/>
    </source>
</evidence>
<dbReference type="Pfam" id="PF00759">
    <property type="entry name" value="Glyco_hydro_9"/>
    <property type="match status" value="1"/>
</dbReference>
<keyword evidence="7" id="KW-0326">Glycosidase</keyword>